<dbReference type="InterPro" id="IPR037045">
    <property type="entry name" value="S8pro/Inhibitor_I9_sf"/>
</dbReference>
<proteinExistence type="inferred from homology"/>
<dbReference type="Pfam" id="PF00082">
    <property type="entry name" value="Peptidase_S8"/>
    <property type="match status" value="1"/>
</dbReference>
<accession>A0ABR0SZA8</accession>
<protein>
    <submittedName>
        <fullName evidence="10">Cuticle-degrading protease</fullName>
    </submittedName>
</protein>
<comment type="caution">
    <text evidence="10">The sequence shown here is derived from an EMBL/GenBank/DDBJ whole genome shotgun (WGS) entry which is preliminary data.</text>
</comment>
<gene>
    <name evidence="10" type="ORF">PT974_02819</name>
</gene>
<evidence type="ECO:0000256" key="2">
    <source>
        <dbReference type="ARBA" id="ARBA00022670"/>
    </source>
</evidence>
<dbReference type="GO" id="GO:0006508">
    <property type="term" value="P:proteolysis"/>
    <property type="evidence" value="ECO:0007669"/>
    <property type="project" value="UniProtKB-KW"/>
</dbReference>
<dbReference type="PANTHER" id="PTHR43806">
    <property type="entry name" value="PEPTIDASE S8"/>
    <property type="match status" value="1"/>
</dbReference>
<comment type="similarity">
    <text evidence="1 6">Belongs to the peptidase S8 family.</text>
</comment>
<evidence type="ECO:0000259" key="8">
    <source>
        <dbReference type="Pfam" id="PF00082"/>
    </source>
</evidence>
<evidence type="ECO:0000313" key="11">
    <source>
        <dbReference type="Proteomes" id="UP001338125"/>
    </source>
</evidence>
<keyword evidence="4" id="KW-0378">Hydrolase</keyword>
<dbReference type="Pfam" id="PF05922">
    <property type="entry name" value="Inhibitor_I9"/>
    <property type="match status" value="1"/>
</dbReference>
<dbReference type="InterPro" id="IPR023827">
    <property type="entry name" value="Peptidase_S8_Asp-AS"/>
</dbReference>
<dbReference type="InterPro" id="IPR010259">
    <property type="entry name" value="S8pro/Inhibitor_I9"/>
</dbReference>
<evidence type="ECO:0000256" key="5">
    <source>
        <dbReference type="ARBA" id="ARBA00022825"/>
    </source>
</evidence>
<evidence type="ECO:0000256" key="7">
    <source>
        <dbReference type="SAM" id="SignalP"/>
    </source>
</evidence>
<dbReference type="Proteomes" id="UP001338125">
    <property type="component" value="Unassembled WGS sequence"/>
</dbReference>
<evidence type="ECO:0000259" key="9">
    <source>
        <dbReference type="Pfam" id="PF05922"/>
    </source>
</evidence>
<dbReference type="GO" id="GO:0008233">
    <property type="term" value="F:peptidase activity"/>
    <property type="evidence" value="ECO:0007669"/>
    <property type="project" value="UniProtKB-KW"/>
</dbReference>
<evidence type="ECO:0000313" key="10">
    <source>
        <dbReference type="EMBL" id="KAK5997458.1"/>
    </source>
</evidence>
<feature type="domain" description="Inhibitor I9" evidence="9">
    <location>
        <begin position="69"/>
        <end position="111"/>
    </location>
</feature>
<feature type="signal peptide" evidence="7">
    <location>
        <begin position="1"/>
        <end position="15"/>
    </location>
</feature>
<dbReference type="InterPro" id="IPR015500">
    <property type="entry name" value="Peptidase_S8_subtilisin-rel"/>
</dbReference>
<dbReference type="PROSITE" id="PS00136">
    <property type="entry name" value="SUBTILASE_ASP"/>
    <property type="match status" value="1"/>
</dbReference>
<sequence length="359" mass="37166">MRGIVSLWLLPAVLAVPGIVIKRDEPAPLLIPRGESKIIADHYIVKLKDGSGLAALDGGGLNNGLDLPSVSTKHVYRSVFRGFSGTFNKATLKSLRDHPDVEYIEQDATVQAFTYLFQPNAPWGLGRISHRLAGNTTYIYDDSAGLGTCSYVIDTGIETTHPEFEGRAFQVATFANGDTTDGNGHGTHLAGTIGSRSYGVARKTLLLSVKVLDDNGSGSLSQVIAGMDFVVKDAPTRGCPKGAMANLSLGASFSAAVNKAAASMVSAGIFVSVAAGGSNTDVGSTSPASEPSVCTVGGTTRADVRSNSNYGKLIDLFAPGVEILSTCLNGGTELATRNVLTGVPAGTVNLIAFNGNPFG</sequence>
<feature type="chain" id="PRO_5046854712" evidence="7">
    <location>
        <begin position="16"/>
        <end position="359"/>
    </location>
</feature>
<evidence type="ECO:0000256" key="6">
    <source>
        <dbReference type="PROSITE-ProRule" id="PRU01240"/>
    </source>
</evidence>
<evidence type="ECO:0000256" key="1">
    <source>
        <dbReference type="ARBA" id="ARBA00011073"/>
    </source>
</evidence>
<dbReference type="Gene3D" id="3.30.70.80">
    <property type="entry name" value="Peptidase S8 propeptide/proteinase inhibitor I9"/>
    <property type="match status" value="1"/>
</dbReference>
<dbReference type="InterPro" id="IPR050131">
    <property type="entry name" value="Peptidase_S8_subtilisin-like"/>
</dbReference>
<dbReference type="Gene3D" id="3.40.50.200">
    <property type="entry name" value="Peptidase S8/S53 domain"/>
    <property type="match status" value="1"/>
</dbReference>
<feature type="domain" description="Peptidase S8/S53" evidence="8">
    <location>
        <begin position="152"/>
        <end position="337"/>
    </location>
</feature>
<dbReference type="InterPro" id="IPR000209">
    <property type="entry name" value="Peptidase_S8/S53_dom"/>
</dbReference>
<dbReference type="InterPro" id="IPR034193">
    <property type="entry name" value="PCSK9_ProteinaseK-like"/>
</dbReference>
<dbReference type="CDD" id="cd04077">
    <property type="entry name" value="Peptidases_S8_PCSK9_ProteinaseK_like"/>
    <property type="match status" value="1"/>
</dbReference>
<name>A0ABR0SZA8_9HYPO</name>
<evidence type="ECO:0000256" key="3">
    <source>
        <dbReference type="ARBA" id="ARBA00022729"/>
    </source>
</evidence>
<dbReference type="PANTHER" id="PTHR43806:SF58">
    <property type="entry name" value="ALKALINE PROTEASE 1-RELATED"/>
    <property type="match status" value="1"/>
</dbReference>
<evidence type="ECO:0000256" key="4">
    <source>
        <dbReference type="ARBA" id="ARBA00022801"/>
    </source>
</evidence>
<keyword evidence="5" id="KW-0720">Serine protease</keyword>
<dbReference type="PROSITE" id="PS51892">
    <property type="entry name" value="SUBTILASE"/>
    <property type="match status" value="1"/>
</dbReference>
<dbReference type="SUPFAM" id="SSF54897">
    <property type="entry name" value="Protease propeptides/inhibitors"/>
    <property type="match status" value="1"/>
</dbReference>
<dbReference type="EMBL" id="JAVFKD010000002">
    <property type="protein sequence ID" value="KAK5997458.1"/>
    <property type="molecule type" value="Genomic_DNA"/>
</dbReference>
<comment type="caution">
    <text evidence="6">Lacks conserved residue(s) required for the propagation of feature annotation.</text>
</comment>
<reference evidence="10 11" key="1">
    <citation type="submission" date="2024-01" db="EMBL/GenBank/DDBJ databases">
        <title>Complete genome of Cladobotryum mycophilum ATHUM6906.</title>
        <authorList>
            <person name="Christinaki A.C."/>
            <person name="Myridakis A.I."/>
            <person name="Kouvelis V.N."/>
        </authorList>
    </citation>
    <scope>NUCLEOTIDE SEQUENCE [LARGE SCALE GENOMIC DNA]</scope>
    <source>
        <strain evidence="10 11">ATHUM6906</strain>
    </source>
</reference>
<dbReference type="PRINTS" id="PR00723">
    <property type="entry name" value="SUBTILISIN"/>
</dbReference>
<dbReference type="SUPFAM" id="SSF52743">
    <property type="entry name" value="Subtilisin-like"/>
    <property type="match status" value="1"/>
</dbReference>
<organism evidence="10 11">
    <name type="scientific">Cladobotryum mycophilum</name>
    <dbReference type="NCBI Taxonomy" id="491253"/>
    <lineage>
        <taxon>Eukaryota</taxon>
        <taxon>Fungi</taxon>
        <taxon>Dikarya</taxon>
        <taxon>Ascomycota</taxon>
        <taxon>Pezizomycotina</taxon>
        <taxon>Sordariomycetes</taxon>
        <taxon>Hypocreomycetidae</taxon>
        <taxon>Hypocreales</taxon>
        <taxon>Hypocreaceae</taxon>
        <taxon>Cladobotryum</taxon>
    </lineage>
</organism>
<keyword evidence="11" id="KW-1185">Reference proteome</keyword>
<dbReference type="InterPro" id="IPR036852">
    <property type="entry name" value="Peptidase_S8/S53_dom_sf"/>
</dbReference>
<keyword evidence="2 10" id="KW-0645">Protease</keyword>
<keyword evidence="3 7" id="KW-0732">Signal</keyword>